<dbReference type="PANTHER" id="PTHR24333:SF11">
    <property type="entry name" value="HOMEOBOX PROTEIN BARH-LIKE 1B"/>
    <property type="match status" value="1"/>
</dbReference>
<evidence type="ECO:0000256" key="7">
    <source>
        <dbReference type="RuleBase" id="RU000682"/>
    </source>
</evidence>
<dbReference type="InterPro" id="IPR001356">
    <property type="entry name" value="HD"/>
</dbReference>
<sequence>MQRDVPRRRFNSFMMAEILEDPEDHVRDSRSTAKLQKCWEGIVDKRLEQIICDGEHTSFTSRPMMIGPMLASSPIISPCMPQSLPLPLSLSVGFLPTQCPLVGTKAEIKLCQPAGLPVQQKRPPAGARHARRNRTVFTERQLTNLEHRFDRQKYLSTPDRLALAASLGLSQLQVKTWYQNRRMKWKKIVSVVSVPFRTCSSF</sequence>
<evidence type="ECO:0000256" key="4">
    <source>
        <dbReference type="ARBA" id="ARBA00023242"/>
    </source>
</evidence>
<dbReference type="Proteomes" id="UP000694388">
    <property type="component" value="Unplaced"/>
</dbReference>
<dbReference type="AlphaFoldDB" id="A0A8C4WVP8"/>
<dbReference type="CDD" id="cd00086">
    <property type="entry name" value="homeodomain"/>
    <property type="match status" value="1"/>
</dbReference>
<dbReference type="Gene3D" id="1.10.10.60">
    <property type="entry name" value="Homeodomain-like"/>
    <property type="match status" value="1"/>
</dbReference>
<accession>A0A8C4WVP8</accession>
<dbReference type="InterPro" id="IPR050848">
    <property type="entry name" value="Homeobox_TF"/>
</dbReference>
<keyword evidence="3 6" id="KW-0371">Homeobox</keyword>
<dbReference type="PROSITE" id="PS50071">
    <property type="entry name" value="HOMEOBOX_2"/>
    <property type="match status" value="1"/>
</dbReference>
<feature type="DNA-binding region" description="Homeobox" evidence="6">
    <location>
        <begin position="130"/>
        <end position="189"/>
    </location>
</feature>
<keyword evidence="2 6" id="KW-0238">DNA-binding</keyword>
<dbReference type="Ensembl" id="ENSEBUT00000014394.1">
    <property type="protein sequence ID" value="ENSEBUP00000013818.1"/>
    <property type="gene ID" value="ENSEBUG00000008714.1"/>
</dbReference>
<dbReference type="InterPro" id="IPR000047">
    <property type="entry name" value="HTH_motif"/>
</dbReference>
<dbReference type="PROSITE" id="PS00027">
    <property type="entry name" value="HOMEOBOX_1"/>
    <property type="match status" value="1"/>
</dbReference>
<dbReference type="GO" id="GO:0000981">
    <property type="term" value="F:DNA-binding transcription factor activity, RNA polymerase II-specific"/>
    <property type="evidence" value="ECO:0007669"/>
    <property type="project" value="InterPro"/>
</dbReference>
<dbReference type="InterPro" id="IPR017970">
    <property type="entry name" value="Homeobox_CS"/>
</dbReference>
<evidence type="ECO:0000256" key="6">
    <source>
        <dbReference type="PROSITE-ProRule" id="PRU00108"/>
    </source>
</evidence>
<dbReference type="InterPro" id="IPR009057">
    <property type="entry name" value="Homeodomain-like_sf"/>
</dbReference>
<dbReference type="PRINTS" id="PR00031">
    <property type="entry name" value="HTHREPRESSR"/>
</dbReference>
<keyword evidence="4 6" id="KW-0539">Nucleus</keyword>
<dbReference type="GeneTree" id="ENSGT00940000168445"/>
<dbReference type="GO" id="GO:0005634">
    <property type="term" value="C:nucleus"/>
    <property type="evidence" value="ECO:0007669"/>
    <property type="project" value="UniProtKB-SubCell"/>
</dbReference>
<reference evidence="9" key="1">
    <citation type="submission" date="2025-08" db="UniProtKB">
        <authorList>
            <consortium name="Ensembl"/>
        </authorList>
    </citation>
    <scope>IDENTIFICATION</scope>
</reference>
<evidence type="ECO:0000256" key="1">
    <source>
        <dbReference type="ARBA" id="ARBA00004123"/>
    </source>
</evidence>
<dbReference type="PRINTS" id="PR00024">
    <property type="entry name" value="HOMEOBOX"/>
</dbReference>
<dbReference type="SMART" id="SM00389">
    <property type="entry name" value="HOX"/>
    <property type="match status" value="1"/>
</dbReference>
<name>A0A8C4WVP8_EPTBU</name>
<evidence type="ECO:0000256" key="5">
    <source>
        <dbReference type="ARBA" id="ARBA00038196"/>
    </source>
</evidence>
<comment type="subcellular location">
    <subcellularLocation>
        <location evidence="1 6 7">Nucleus</location>
    </subcellularLocation>
</comment>
<organism evidence="9 10">
    <name type="scientific">Eptatretus burgeri</name>
    <name type="common">Inshore hagfish</name>
    <dbReference type="NCBI Taxonomy" id="7764"/>
    <lineage>
        <taxon>Eukaryota</taxon>
        <taxon>Metazoa</taxon>
        <taxon>Chordata</taxon>
        <taxon>Craniata</taxon>
        <taxon>Vertebrata</taxon>
        <taxon>Cyclostomata</taxon>
        <taxon>Myxini</taxon>
        <taxon>Myxiniformes</taxon>
        <taxon>Myxinidae</taxon>
        <taxon>Eptatretinae</taxon>
        <taxon>Eptatretus</taxon>
    </lineage>
</organism>
<dbReference type="PANTHER" id="PTHR24333">
    <property type="entry name" value="HOMEO BOX HB9 LIKE A-RELATED"/>
    <property type="match status" value="1"/>
</dbReference>
<dbReference type="Pfam" id="PF00046">
    <property type="entry name" value="Homeodomain"/>
    <property type="match status" value="1"/>
</dbReference>
<dbReference type="GO" id="GO:0003677">
    <property type="term" value="F:DNA binding"/>
    <property type="evidence" value="ECO:0007669"/>
    <property type="project" value="UniProtKB-UniRule"/>
</dbReference>
<protein>
    <recommendedName>
        <fullName evidence="8">Homeobox domain-containing protein</fullName>
    </recommendedName>
</protein>
<dbReference type="SUPFAM" id="SSF46689">
    <property type="entry name" value="Homeodomain-like"/>
    <property type="match status" value="1"/>
</dbReference>
<evidence type="ECO:0000256" key="2">
    <source>
        <dbReference type="ARBA" id="ARBA00023125"/>
    </source>
</evidence>
<reference evidence="9" key="2">
    <citation type="submission" date="2025-09" db="UniProtKB">
        <authorList>
            <consortium name="Ensembl"/>
        </authorList>
    </citation>
    <scope>IDENTIFICATION</scope>
</reference>
<evidence type="ECO:0000313" key="9">
    <source>
        <dbReference type="Ensembl" id="ENSEBUP00000013818.1"/>
    </source>
</evidence>
<feature type="domain" description="Homeobox" evidence="8">
    <location>
        <begin position="128"/>
        <end position="188"/>
    </location>
</feature>
<proteinExistence type="inferred from homology"/>
<evidence type="ECO:0000256" key="3">
    <source>
        <dbReference type="ARBA" id="ARBA00023155"/>
    </source>
</evidence>
<keyword evidence="10" id="KW-1185">Reference proteome</keyword>
<evidence type="ECO:0000259" key="8">
    <source>
        <dbReference type="PROSITE" id="PS50071"/>
    </source>
</evidence>
<evidence type="ECO:0000313" key="10">
    <source>
        <dbReference type="Proteomes" id="UP000694388"/>
    </source>
</evidence>
<dbReference type="InterPro" id="IPR020479">
    <property type="entry name" value="HD_metazoa"/>
</dbReference>
<comment type="similarity">
    <text evidence="5">Belongs to the BAR homeobox family.</text>
</comment>